<name>A0ABX3CTR5_9BACI</name>
<reference evidence="3 4" key="1">
    <citation type="submission" date="2016-07" db="EMBL/GenBank/DDBJ databases">
        <title>Bacillus oceanisediminis whole genome.</title>
        <authorList>
            <person name="Pal Y."/>
            <person name="Verma A."/>
            <person name="Mual P."/>
            <person name="Srinivasan K."/>
        </authorList>
    </citation>
    <scope>NUCLEOTIDE SEQUENCE [LARGE SCALE GENOMIC DNA]</scope>
    <source>
        <strain evidence="3 4">Bhandara28</strain>
    </source>
</reference>
<dbReference type="EMBL" id="MBRJ01000017">
    <property type="protein sequence ID" value="OHX48872.1"/>
    <property type="molecule type" value="Genomic_DNA"/>
</dbReference>
<feature type="transmembrane region" description="Helical" evidence="2">
    <location>
        <begin position="46"/>
        <end position="68"/>
    </location>
</feature>
<protein>
    <recommendedName>
        <fullName evidence="5">Negative regulator of sigma-X activity</fullName>
    </recommendedName>
</protein>
<evidence type="ECO:0008006" key="5">
    <source>
        <dbReference type="Google" id="ProtNLM"/>
    </source>
</evidence>
<comment type="caution">
    <text evidence="3">The sequence shown here is derived from an EMBL/GenBank/DDBJ whole genome shotgun (WGS) entry which is preliminary data.</text>
</comment>
<keyword evidence="2" id="KW-1133">Transmembrane helix</keyword>
<evidence type="ECO:0000256" key="1">
    <source>
        <dbReference type="SAM" id="MobiDB-lite"/>
    </source>
</evidence>
<gene>
    <name evidence="3" type="ORF">BBV17_16160</name>
</gene>
<feature type="region of interest" description="Disordered" evidence="1">
    <location>
        <begin position="78"/>
        <end position="146"/>
    </location>
</feature>
<feature type="compositionally biased region" description="Acidic residues" evidence="1">
    <location>
        <begin position="118"/>
        <end position="136"/>
    </location>
</feature>
<evidence type="ECO:0000256" key="2">
    <source>
        <dbReference type="SAM" id="Phobius"/>
    </source>
</evidence>
<sequence length="421" mass="47540">MKESKWSDEQLQELLRQLPKIKDDRNPRDIYQAIEIKMGKQKNKTWILPSIAAAAALLLLSILVPNLMSWQESADKQVESKADQSTTSSEQITSENNTFLEAKEEDSELIAQEKGSEEQDQAELSTEPEAEVNDEEISQKTVASESSPTAVYEEDLAGKEVLTYAIPDKAAQNIVPVSVLVDENPARTKFELFEDTMGRLTEDEWGLDDYYPLKANFAYDQGNKMLTVDVPADHPYSVSSTTELLLEKVLSNIMNNLDIEKINLMTEGEIGIEFSHYGYTEEFIPENSNGNLIYYFLYPNGADSTPFLVPLREQLNSIKDALTAMKQNRTENNLQASIPEDFDFETEEIQDGKLLIRFNNESEIIDDESTLHAIEAILLTAKDFDFDTVKLENADVDKIGNFDLTEELKVPIAANKRDLPN</sequence>
<keyword evidence="2" id="KW-0812">Transmembrane</keyword>
<dbReference type="Proteomes" id="UP000180194">
    <property type="component" value="Unassembled WGS sequence"/>
</dbReference>
<accession>A0ABX3CTR5</accession>
<keyword evidence="4" id="KW-1185">Reference proteome</keyword>
<keyword evidence="2" id="KW-0472">Membrane</keyword>
<organism evidence="3 4">
    <name type="scientific">Cytobacillus oceanisediminis</name>
    <dbReference type="NCBI Taxonomy" id="665099"/>
    <lineage>
        <taxon>Bacteria</taxon>
        <taxon>Bacillati</taxon>
        <taxon>Bacillota</taxon>
        <taxon>Bacilli</taxon>
        <taxon>Bacillales</taxon>
        <taxon>Bacillaceae</taxon>
        <taxon>Cytobacillus</taxon>
    </lineage>
</organism>
<dbReference type="RefSeq" id="WP_071157037.1">
    <property type="nucleotide sequence ID" value="NZ_MBRJ01000017.1"/>
</dbReference>
<evidence type="ECO:0000313" key="4">
    <source>
        <dbReference type="Proteomes" id="UP000180194"/>
    </source>
</evidence>
<feature type="compositionally biased region" description="Low complexity" evidence="1">
    <location>
        <begin position="84"/>
        <end position="98"/>
    </location>
</feature>
<proteinExistence type="predicted"/>
<evidence type="ECO:0000313" key="3">
    <source>
        <dbReference type="EMBL" id="OHX48872.1"/>
    </source>
</evidence>